<evidence type="ECO:0000313" key="2">
    <source>
        <dbReference type="Proteomes" id="UP000887574"/>
    </source>
</evidence>
<dbReference type="PANTHER" id="PTHR14387:SF7">
    <property type="entry name" value="THYROID ADENOMA-ASSOCIATED PROTEIN"/>
    <property type="match status" value="1"/>
</dbReference>
<accession>A0A915EK53</accession>
<keyword evidence="2" id="KW-1185">Reference proteome</keyword>
<dbReference type="GO" id="GO:0030488">
    <property type="term" value="P:tRNA methylation"/>
    <property type="evidence" value="ECO:0007669"/>
    <property type="project" value="TreeGrafter"/>
</dbReference>
<dbReference type="GO" id="GO:0005829">
    <property type="term" value="C:cytosol"/>
    <property type="evidence" value="ECO:0007669"/>
    <property type="project" value="TreeGrafter"/>
</dbReference>
<dbReference type="InterPro" id="IPR051954">
    <property type="entry name" value="tRNA_methyltransferase_THADA"/>
</dbReference>
<dbReference type="WBParaSite" id="jg7160.2">
    <property type="protein sequence ID" value="jg7160.2"/>
    <property type="gene ID" value="jg7160"/>
</dbReference>
<evidence type="ECO:0000313" key="3">
    <source>
        <dbReference type="WBParaSite" id="jg7160.2"/>
    </source>
</evidence>
<dbReference type="AlphaFoldDB" id="A0A915EK53"/>
<reference evidence="3" key="1">
    <citation type="submission" date="2022-11" db="UniProtKB">
        <authorList>
            <consortium name="WormBaseParasite"/>
        </authorList>
    </citation>
    <scope>IDENTIFICATION</scope>
</reference>
<evidence type="ECO:0000259" key="1">
    <source>
        <dbReference type="Pfam" id="PF25150"/>
    </source>
</evidence>
<dbReference type="Proteomes" id="UP000887574">
    <property type="component" value="Unplaced"/>
</dbReference>
<proteinExistence type="predicted"/>
<sequence length="632" mass="71895">MICQDVTNFTLLLSKADPSWSEPCCSVHSSFLQDFCLPSLVKKCQLESSNPQLVYHSVICITRVTTVISEKNVQINNATQQLLLHLINQFLDYQLEVVGYKILDILDNLLTLHCDHCQDCAAIPSTCQWLDGLKQNLMDISCLSRCRLNALCRLTTHSQKQTRLMLSTEFFDQLYAQLGNNPALDSGISALICQDICNTYERNSFHVQMIKQKLLSDSLEVRSAIEKRFLVKKLQNAQFRHWFIDNYFELSNFRPTSKHSLEARLMLTKMAVIHQKTLSLNLGWADYMSAKSLQAGLFSNSFDIKLAAWNLLCDHPKTSRPVCSAEFILAKQFIASNLVEQQPSSRTQIIGGLRKLFERMRESSRQLFKKKCMEESEQELIDQYTHFLTYFLELAFDALGTGSNFNRRISALHILKLILCGSRCKGGAIGQPLVEHFNLTSWLVPTHFNRLLAILDDDYEICQLAALEIAAQINFSHDPLELTAYFQDTKRKVFAFKPSSKAQSSINFRLQFLTHHLFEEILALLHQLLSNLSSNCLYLESDLPLSLLQITDSTPIYPLLSAIEGILTGIFESNPDWTMSDNGSETLSLIVQLCFRAAKIVLPVVHSSSPKDFCQKNFCRKLVRILINSSFG</sequence>
<organism evidence="2 3">
    <name type="scientific">Ditylenchus dipsaci</name>
    <dbReference type="NCBI Taxonomy" id="166011"/>
    <lineage>
        <taxon>Eukaryota</taxon>
        <taxon>Metazoa</taxon>
        <taxon>Ecdysozoa</taxon>
        <taxon>Nematoda</taxon>
        <taxon>Chromadorea</taxon>
        <taxon>Rhabditida</taxon>
        <taxon>Tylenchina</taxon>
        <taxon>Tylenchomorpha</taxon>
        <taxon>Sphaerularioidea</taxon>
        <taxon>Anguinidae</taxon>
        <taxon>Anguininae</taxon>
        <taxon>Ditylenchus</taxon>
    </lineage>
</organism>
<protein>
    <recommendedName>
        <fullName evidence="1">tRNA (32-2'-O)-methyltransferase regulator THADA-like TPR repeats region domain-containing protein</fullName>
    </recommendedName>
</protein>
<dbReference type="InterPro" id="IPR056843">
    <property type="entry name" value="THADA-like_TPR"/>
</dbReference>
<dbReference type="PANTHER" id="PTHR14387">
    <property type="entry name" value="THADA/DEATH RECEPTOR INTERACTING PROTEIN"/>
    <property type="match status" value="1"/>
</dbReference>
<name>A0A915EK53_9BILA</name>
<feature type="domain" description="tRNA (32-2'-O)-methyltransferase regulator THADA-like TPR repeats region" evidence="1">
    <location>
        <begin position="209"/>
        <end position="419"/>
    </location>
</feature>
<dbReference type="Pfam" id="PF25150">
    <property type="entry name" value="TPR_Trm732"/>
    <property type="match status" value="1"/>
</dbReference>